<reference evidence="2" key="1">
    <citation type="submission" date="2020-12" db="UniProtKB">
        <authorList>
            <consortium name="WormBaseParasite"/>
        </authorList>
    </citation>
    <scope>IDENTIFICATION</scope>
    <source>
        <strain evidence="2">MHco3</strain>
    </source>
</reference>
<evidence type="ECO:0000313" key="1">
    <source>
        <dbReference type="Proteomes" id="UP000025227"/>
    </source>
</evidence>
<accession>A0A7I4Z6T4</accession>
<proteinExistence type="predicted"/>
<dbReference type="WBParaSite" id="HCON_00184050-00001">
    <property type="protein sequence ID" value="HCON_00184050-00001"/>
    <property type="gene ID" value="HCON_00184050"/>
</dbReference>
<evidence type="ECO:0000313" key="2">
    <source>
        <dbReference type="WBParaSite" id="HCON_00184050-00001"/>
    </source>
</evidence>
<keyword evidence="1" id="KW-1185">Reference proteome</keyword>
<dbReference type="Proteomes" id="UP000025227">
    <property type="component" value="Unplaced"/>
</dbReference>
<name>A0A7I4Z6T4_HAECO</name>
<protein>
    <submittedName>
        <fullName evidence="2">Uncharacterized protein</fullName>
    </submittedName>
</protein>
<sequence length="252" mass="28450">MDMGVTWWTNKTSVNWGHFAPRASKWEDSVIDNIDEEYNGLVEHLHDCARKADSLQVSERRLSSKTLGLIRRRGIARATFNHQQTPELAKLYREATKKDLKERRAALMDEAAEAVKSIQKTRRSFANCKTKTSLCRPDGTVTASRRAVEEVIYDSTRTSSTATSTCSPHLRQYEYIAPSVFSTETRHANTSMKNCTAPVPDRIKPKHLKSLPPVIVKTLAKCPCRGKLAKLCCCMKREIEKILAIIAQVCNL</sequence>
<organism evidence="1 2">
    <name type="scientific">Haemonchus contortus</name>
    <name type="common">Barber pole worm</name>
    <dbReference type="NCBI Taxonomy" id="6289"/>
    <lineage>
        <taxon>Eukaryota</taxon>
        <taxon>Metazoa</taxon>
        <taxon>Ecdysozoa</taxon>
        <taxon>Nematoda</taxon>
        <taxon>Chromadorea</taxon>
        <taxon>Rhabditida</taxon>
        <taxon>Rhabditina</taxon>
        <taxon>Rhabditomorpha</taxon>
        <taxon>Strongyloidea</taxon>
        <taxon>Trichostrongylidae</taxon>
        <taxon>Haemonchus</taxon>
    </lineage>
</organism>
<dbReference type="AlphaFoldDB" id="A0A7I4Z6T4"/>